<accession>I1XM43</accession>
<dbReference type="Proteomes" id="UP000009144">
    <property type="component" value="Chromosome"/>
</dbReference>
<dbReference type="PATRIC" id="fig|754476.3.peg.2622"/>
<evidence type="ECO:0000313" key="1">
    <source>
        <dbReference type="EMBL" id="AFI85462.1"/>
    </source>
</evidence>
<dbReference type="EMBL" id="CP003390">
    <property type="protein sequence ID" value="AFI85462.1"/>
    <property type="molecule type" value="Genomic_DNA"/>
</dbReference>
<dbReference type="RefSeq" id="WP_014707823.1">
    <property type="nucleotide sequence ID" value="NC_017857.3"/>
</dbReference>
<evidence type="ECO:0000313" key="2">
    <source>
        <dbReference type="Proteomes" id="UP000009144"/>
    </source>
</evidence>
<dbReference type="OrthoDB" id="7476745at2"/>
<dbReference type="AlphaFoldDB" id="I1XM43"/>
<gene>
    <name evidence="1" type="ordered locus">Q7A_2674</name>
</gene>
<sequence length="440" mass="48763">MKNISFKSISEWFILLLAISFLYGCGASENDDLVGTWEIDHEAMSELTKQQIAEANNPMEVGLAKMVMAMIDDMQWVASLEDNGSLSLSMEETDYLLNATGTWSVEDDKVTMTYTEQRDQVKSLTGTVRDGRIYLDPENEGQPGIILTRVGPPLVAIVEEQPQIPPLGPLRNECPPTLVSKPRADGAEVDDIVGLRPGLLFADVRALLECRDDIRVIQTAALWSAQENYGIATRQLLRASDGIPCTEQQAKNCDTGGGHFEPLRDITREYIVAFTGLPEQEVARVIWRRSLYSVEDTQAISVLSEALTKKYGQPQLQATGNHSRINHVRSGSTNLVWLTSREGTPLPPPTSEFSNAAMNWETCVNGLKPQFATRQGWSSGCNLTIRAEILPQPENGLLARELNMVVANQRDLYHGDTQFKNAMRIVSEEKLRSESAAPDL</sequence>
<protein>
    <recommendedName>
        <fullName evidence="3">Lipoprotein</fullName>
    </recommendedName>
</protein>
<reference evidence="1 2" key="1">
    <citation type="journal article" date="2012" name="J. Bacteriol.">
        <title>Complete genome sequences of Methylophaga sp. strain JAM1 and Methylophaga sp. strain JAM7.</title>
        <authorList>
            <person name="Villeneuve C."/>
            <person name="Martineau C."/>
            <person name="Mauffrey F."/>
            <person name="Villemur R."/>
        </authorList>
    </citation>
    <scope>NUCLEOTIDE SEQUENCE [LARGE SCALE GENOMIC DNA]</scope>
    <source>
        <strain evidence="1 2">JAM1</strain>
    </source>
</reference>
<organism evidence="1 2">
    <name type="scientific">Methylophaga nitratireducenticrescens</name>
    <dbReference type="NCBI Taxonomy" id="754476"/>
    <lineage>
        <taxon>Bacteria</taxon>
        <taxon>Pseudomonadati</taxon>
        <taxon>Pseudomonadota</taxon>
        <taxon>Gammaproteobacteria</taxon>
        <taxon>Thiotrichales</taxon>
        <taxon>Piscirickettsiaceae</taxon>
        <taxon>Methylophaga</taxon>
    </lineage>
</organism>
<dbReference type="KEGG" id="mej:Q7A_2674"/>
<evidence type="ECO:0008006" key="3">
    <source>
        <dbReference type="Google" id="ProtNLM"/>
    </source>
</evidence>
<dbReference type="eggNOG" id="ENOG5032YDI">
    <property type="taxonomic scope" value="Bacteria"/>
</dbReference>
<name>I1XM43_METNJ</name>
<proteinExistence type="predicted"/>
<keyword evidence="2" id="KW-1185">Reference proteome</keyword>
<dbReference type="PROSITE" id="PS51257">
    <property type="entry name" value="PROKAR_LIPOPROTEIN"/>
    <property type="match status" value="1"/>
</dbReference>
<dbReference type="HOGENOM" id="CLU_622285_0_0_6"/>
<reference evidence="1 2" key="2">
    <citation type="journal article" date="2013" name="Int. J. Syst. Evol. Microbiol.">
        <title>Methylophaga nitratireducenticrescens sp. nov. and Methylophaga frappieri sp. nov., isolated from the biofilm of the methanol-fed denitrification system treating the seawater at the Montreal Biodome.</title>
        <authorList>
            <person name="Villeneuve C."/>
            <person name="Martineau C."/>
            <person name="Mauffrey F."/>
            <person name="Villemur R."/>
        </authorList>
    </citation>
    <scope>NUCLEOTIDE SEQUENCE [LARGE SCALE GENOMIC DNA]</scope>
    <source>
        <strain evidence="1 2">JAM1</strain>
    </source>
</reference>